<dbReference type="EMBL" id="IACJ01057910">
    <property type="protein sequence ID" value="LAA43933.1"/>
    <property type="molecule type" value="Transcribed_RNA"/>
</dbReference>
<reference evidence="2" key="1">
    <citation type="submission" date="2017-07" db="EMBL/GenBank/DDBJ databases">
        <authorList>
            <person name="Mikheyev A."/>
            <person name="Grau M."/>
        </authorList>
    </citation>
    <scope>NUCLEOTIDE SEQUENCE</scope>
    <source>
        <tissue evidence="2">Venom_gland</tissue>
    </source>
</reference>
<keyword evidence="1" id="KW-0472">Membrane</keyword>
<dbReference type="AlphaFoldDB" id="A0A2D4F9S1"/>
<sequence>MKKSILNNVKGHLFLQHYHTSMHFCHMEIFLKLHGLTEHILHSMMRRFYVQLGLQLSCFAAFLKVTFYYQKGINSLEKNQYEIPKLQGHSVLQKLLRQRPIMF</sequence>
<keyword evidence="1" id="KW-0812">Transmembrane</keyword>
<proteinExistence type="predicted"/>
<accession>A0A2D4F9S1</accession>
<dbReference type="EMBL" id="IACJ01057913">
    <property type="protein sequence ID" value="LAA43946.1"/>
    <property type="molecule type" value="Transcribed_RNA"/>
</dbReference>
<keyword evidence="1" id="KW-1133">Transmembrane helix</keyword>
<protein>
    <submittedName>
        <fullName evidence="2">Uncharacterized protein</fullName>
    </submittedName>
</protein>
<name>A0A2D4F9S1_MICCO</name>
<feature type="transmembrane region" description="Helical" evidence="1">
    <location>
        <begin position="48"/>
        <end position="69"/>
    </location>
</feature>
<reference evidence="2" key="2">
    <citation type="submission" date="2017-11" db="EMBL/GenBank/DDBJ databases">
        <title>Coralsnake Venomics: Analyses of Venom Gland Transcriptomes and Proteomes of Six Brazilian Taxa.</title>
        <authorList>
            <person name="Aird S.D."/>
            <person name="Jorge da Silva N."/>
            <person name="Qiu L."/>
            <person name="Villar-Briones A."/>
            <person name="Aparecida-Saddi V."/>
            <person name="Campos-Telles M.P."/>
            <person name="Grau M."/>
            <person name="Mikheyev A.S."/>
        </authorList>
    </citation>
    <scope>NUCLEOTIDE SEQUENCE</scope>
    <source>
        <tissue evidence="2">Venom_gland</tissue>
    </source>
</reference>
<evidence type="ECO:0000256" key="1">
    <source>
        <dbReference type="SAM" id="Phobius"/>
    </source>
</evidence>
<organism evidence="2">
    <name type="scientific">Micrurus corallinus</name>
    <name type="common">Brazilian coral snake</name>
    <dbReference type="NCBI Taxonomy" id="54390"/>
    <lineage>
        <taxon>Eukaryota</taxon>
        <taxon>Metazoa</taxon>
        <taxon>Chordata</taxon>
        <taxon>Craniata</taxon>
        <taxon>Vertebrata</taxon>
        <taxon>Euteleostomi</taxon>
        <taxon>Lepidosauria</taxon>
        <taxon>Squamata</taxon>
        <taxon>Bifurcata</taxon>
        <taxon>Unidentata</taxon>
        <taxon>Episquamata</taxon>
        <taxon>Toxicofera</taxon>
        <taxon>Serpentes</taxon>
        <taxon>Colubroidea</taxon>
        <taxon>Elapidae</taxon>
        <taxon>Elapinae</taxon>
        <taxon>Micrurus</taxon>
    </lineage>
</organism>
<evidence type="ECO:0000313" key="2">
    <source>
        <dbReference type="EMBL" id="LAA43946.1"/>
    </source>
</evidence>